<dbReference type="Proteomes" id="UP000297703">
    <property type="component" value="Unassembled WGS sequence"/>
</dbReference>
<comment type="caution">
    <text evidence="2">The sequence shown here is derived from an EMBL/GenBank/DDBJ whole genome shotgun (WGS) entry which is preliminary data.</text>
</comment>
<feature type="region of interest" description="Disordered" evidence="1">
    <location>
        <begin position="89"/>
        <end position="118"/>
    </location>
</feature>
<organism evidence="2 3">
    <name type="scientific">Platysternon megacephalum</name>
    <name type="common">big-headed turtle</name>
    <dbReference type="NCBI Taxonomy" id="55544"/>
    <lineage>
        <taxon>Eukaryota</taxon>
        <taxon>Metazoa</taxon>
        <taxon>Chordata</taxon>
        <taxon>Craniata</taxon>
        <taxon>Vertebrata</taxon>
        <taxon>Euteleostomi</taxon>
        <taxon>Archelosauria</taxon>
        <taxon>Testudinata</taxon>
        <taxon>Testudines</taxon>
        <taxon>Cryptodira</taxon>
        <taxon>Durocryptodira</taxon>
        <taxon>Testudinoidea</taxon>
        <taxon>Platysternidae</taxon>
        <taxon>Platysternon</taxon>
    </lineage>
</organism>
<reference evidence="2 3" key="2">
    <citation type="submission" date="2019-04" db="EMBL/GenBank/DDBJ databases">
        <title>The genome sequence of big-headed turtle.</title>
        <authorList>
            <person name="Gong S."/>
        </authorList>
    </citation>
    <scope>NUCLEOTIDE SEQUENCE [LARGE SCALE GENOMIC DNA]</scope>
    <source>
        <strain evidence="2">DO16091913</strain>
        <tissue evidence="2">Muscle</tissue>
    </source>
</reference>
<dbReference type="EMBL" id="QXTE01000364">
    <property type="protein sequence ID" value="TFJ98853.1"/>
    <property type="molecule type" value="Genomic_DNA"/>
</dbReference>
<accession>A0A4D9DW33</accession>
<dbReference type="AlphaFoldDB" id="A0A4D9DW33"/>
<feature type="compositionally biased region" description="Basic and acidic residues" evidence="1">
    <location>
        <begin position="91"/>
        <end position="101"/>
    </location>
</feature>
<evidence type="ECO:0000313" key="2">
    <source>
        <dbReference type="EMBL" id="TFJ98853.1"/>
    </source>
</evidence>
<dbReference type="STRING" id="55544.A0A4D9DW33"/>
<proteinExistence type="predicted"/>
<evidence type="ECO:0000256" key="1">
    <source>
        <dbReference type="SAM" id="MobiDB-lite"/>
    </source>
</evidence>
<protein>
    <submittedName>
        <fullName evidence="2">Paired amphipathic helix protein Sin3a</fullName>
    </submittedName>
</protein>
<evidence type="ECO:0000313" key="3">
    <source>
        <dbReference type="Proteomes" id="UP000297703"/>
    </source>
</evidence>
<name>A0A4D9DW33_9SAUR</name>
<reference evidence="2 3" key="1">
    <citation type="submission" date="2019-04" db="EMBL/GenBank/DDBJ databases">
        <title>Draft genome of the big-headed turtle Platysternon megacephalum.</title>
        <authorList>
            <person name="Gong S."/>
        </authorList>
    </citation>
    <scope>NUCLEOTIDE SEQUENCE [LARGE SCALE GENOMIC DNA]</scope>
    <source>
        <strain evidence="2">DO16091913</strain>
        <tissue evidence="2">Muscle</tissue>
    </source>
</reference>
<gene>
    <name evidence="2" type="ORF">DR999_PMT19183</name>
</gene>
<sequence length="140" mass="14949">MDNVNSGPSPVGLGVVMREEIQFTASALYKGLKDVVSCICETHPCSVYLLFLPQRQERASEDNAGVPIGPHLSLAYGDKQILEDAASLYHPPRETADRNSERGQVQNQAGHVPLHSGPAVCSAGRALRRGGGRRGRNGCG</sequence>
<keyword evidence="3" id="KW-1185">Reference proteome</keyword>